<feature type="compositionally biased region" description="Low complexity" evidence="7">
    <location>
        <begin position="1281"/>
        <end position="1303"/>
    </location>
</feature>
<feature type="region of interest" description="Disordered" evidence="7">
    <location>
        <begin position="1067"/>
        <end position="1094"/>
    </location>
</feature>
<feature type="region of interest" description="Disordered" evidence="7">
    <location>
        <begin position="326"/>
        <end position="346"/>
    </location>
</feature>
<protein>
    <recommendedName>
        <fullName evidence="14">ERD4-related membrane protein</fullName>
    </recommendedName>
</protein>
<keyword evidence="5 8" id="KW-1133">Transmembrane helix</keyword>
<evidence type="ECO:0000256" key="1">
    <source>
        <dbReference type="ARBA" id="ARBA00004141"/>
    </source>
</evidence>
<feature type="region of interest" description="Disordered" evidence="7">
    <location>
        <begin position="367"/>
        <end position="393"/>
    </location>
</feature>
<evidence type="ECO:0000259" key="10">
    <source>
        <dbReference type="Pfam" id="PF13967"/>
    </source>
</evidence>
<feature type="domain" description="CSC1/OSCA1-like cytosolic" evidence="11">
    <location>
        <begin position="1542"/>
        <end position="1689"/>
    </location>
</feature>
<dbReference type="EMBL" id="BDRX01000020">
    <property type="protein sequence ID" value="GBF90938.1"/>
    <property type="molecule type" value="Genomic_DNA"/>
</dbReference>
<feature type="region of interest" description="Disordered" evidence="7">
    <location>
        <begin position="412"/>
        <end position="442"/>
    </location>
</feature>
<evidence type="ECO:0000256" key="7">
    <source>
        <dbReference type="SAM" id="MobiDB-lite"/>
    </source>
</evidence>
<evidence type="ECO:0000259" key="9">
    <source>
        <dbReference type="Pfam" id="PF02714"/>
    </source>
</evidence>
<feature type="region of interest" description="Disordered" evidence="7">
    <location>
        <begin position="984"/>
        <end position="1004"/>
    </location>
</feature>
<sequence length="2089" mass="221089">MDGLVELASGGAAAPPDGGTAGLAAGLDIEDPPSGIEFLTTFGVADNQVSDQQLFTALWFNAILGAICFVAFCFLQRSAFPRHYRHRLVSPSVTVKPRALPTKGWSSLWQWLINAIVTPEKEILSSAGLDAVVMTWSLKIGISLFLPMAIVGCALLIPLHYTTFSSNTKLVQDAATRGSNGKLIRLTIASLPNGSEWFWLHFALVVLYNAYAMCILFWHFRRYVIIRQTYLTRGDDPNYWMALTHQADAKSISKKVRRMLMDLNLESGGRAQTAGPGGHAAATPGSEAGPLPMGFARESALRPISVMSSLRGLGVGISKFFTNTTSVTGSRAPSLTPPPSELAGNSLVAAPPPGAVAATQAWAASGGGAPLGGRSSSGGASSGGPSVTPSPAGSVLGVSPVALAARMRLLRSPVQQQQQQQPQAPLTVPPPSQEMAAAPAPFPYPPSAAPAFAAAGPLPPGAAASTPPSALHHHHGRVVHMRTITEENLDLLLRPGSSGGLELLTPPSPTPGQRGGAAGGADGAAPAGAAPRRRGKGLGSTAEGPDGGEDEGPDSGGASPRSMASPFASSNNLAGMIASAGVTAEASAAPGMGPGAAQGLPVSPGGAAAQLPGSVAPPHSQQSDGGASPPGPAGWPELQATPPHRASSGEQAGAADALAAGGERYQAEAAAAAAAASPEELRLVVRSPQRVSSIGASDRGELCMVPPDADAWPTGQGFAEAARRVAYHWWKALPEESLQKADSMSASDLDGFDGWKEQPLLAKPSVRFRKTINADNPAYKPFGPRRASERPKVAVNAQHYAILVTDVTQWPYPELQREFEAAQTLTASRRMMRWVRRLPLLVSRPGKALFGLRAEGDSDIASIDSEVGPVPVGASRRSIDLSQAEARGGGGGGGGGVILGDSPRTTDDLEAAVETIENAKARLQLLTIASSDDSGVIERASRTLKRIAKAERHVSRLAEQRERTVALSREHSQMRLALTRAAMGTNTASSGGPGSSGGAGSGGGAPGSIVNAIARTSLGASATPSRGATSRSIKLTGAQIARAENAVAGAAIGAGGGLRDTVGGDGCRGGTGAGTPTGAARPLPSPAVTGGAAYMRSSSDAARAARRTADGDCALPLPQLSGTAAGPAWHTGSSAHDGMFTSSGGTSSACATSMGGGSLGRASSGGSGHTAHLPPRCSPPPHLRLAVPPDGGSPPRPSPRAVASARLHATRAAHAPARVGGCAIAREQLARHSAQELRSCPRSEASSEEQPGARTGMSTVVTPNELRRSYGAEPGLFSSTPQHHSQQHPQQHHPQQQYPQQQQHLHHRQPQQQHPQQQHSTYQQQPYPVPPPPPPAAGGHARTAPPRRSFTRAYLAAAIAATPSSAAAAAAAALRDEGSEDVALMPPDSGRSDEDGLAAAAAAQAGMHTPTERRTSLSSLPPIEPATSPVLGSAPPRGSLAARLRGILRSSSGSDRSPRASGGRRDNGSGRHSTSHVKAQQLLDKGRRATEEEDGGEIRAGLLPSGGDSSSGGSSGGDGGATARRRWALVRQALESGRLLRLPYDAENYSIVTSTFKRLFPRDFDAAIPVINHKEVDKLLMEWESAVARLERAEMTRQRTGRDPVKRFCCTHERVETIPLLQEEILELEARIEEARRRAFSTNFTPSWFVFFKSQAAAAMAASTQIYGEDAAKFQVHPAPGPEEVNWQHLWLNWRQRDLRSALTWPLLIAVVVFPITLFTSAVAQLQFVLCPPRKEADAGAAAAKISEALLWPWYCQGHSVVANFIRSLITGWLPALLLNSWLVLVLPRLVYLLVQSEGNSFSLSALERRIGVVFFYWDVFNVFLQGIVGSTFFQRVQQIIYHPENLPVILGAALPNSSNFFIQFISMRALFLVWLRMCVPHGGVWQNWAHFICCPPALCSFCNTDRDKSLTYGPRTPRYGFEMGHVLLIYLLALTFSVTAPLLLPFSVIWFLCAWVQWRHNLCYVYQRKYESGGLMWTYLFSRICICLVIMQLFTFCVLAFKGAYVQAFLIVAFMPALTAKFHRSCQRRFGRGVENVPLELASRAPRTRVPPMVYIPPPLHEKSWGWYPEWGKIWDGWGMPTGYALRF</sequence>
<evidence type="ECO:0000256" key="3">
    <source>
        <dbReference type="ARBA" id="ARBA00022448"/>
    </source>
</evidence>
<comment type="subcellular location">
    <subcellularLocation>
        <location evidence="1">Membrane</location>
        <topology evidence="1">Multi-pass membrane protein</topology>
    </subcellularLocation>
</comment>
<feature type="compositionally biased region" description="Low complexity" evidence="7">
    <location>
        <begin position="413"/>
        <end position="426"/>
    </location>
</feature>
<comment type="caution">
    <text evidence="12">The sequence shown here is derived from an EMBL/GenBank/DDBJ whole genome shotgun (WGS) entry which is preliminary data.</text>
</comment>
<proteinExistence type="inferred from homology"/>
<gene>
    <name evidence="12" type="ORF">Rsub_03793</name>
</gene>
<feature type="transmembrane region" description="Helical" evidence="8">
    <location>
        <begin position="1928"/>
        <end position="1957"/>
    </location>
</feature>
<feature type="transmembrane region" description="Helical" evidence="8">
    <location>
        <begin position="144"/>
        <end position="161"/>
    </location>
</feature>
<dbReference type="InterPro" id="IPR027815">
    <property type="entry name" value="CSC1/OSCA1-like_cyt"/>
</dbReference>
<evidence type="ECO:0000313" key="13">
    <source>
        <dbReference type="Proteomes" id="UP000247498"/>
    </source>
</evidence>
<dbReference type="InterPro" id="IPR045122">
    <property type="entry name" value="Csc1-like"/>
</dbReference>
<feature type="transmembrane region" description="Helical" evidence="8">
    <location>
        <begin position="1846"/>
        <end position="1866"/>
    </location>
</feature>
<evidence type="ECO:0000256" key="4">
    <source>
        <dbReference type="ARBA" id="ARBA00022692"/>
    </source>
</evidence>
<feature type="compositionally biased region" description="Low complexity" evidence="7">
    <location>
        <begin position="372"/>
        <end position="393"/>
    </location>
</feature>
<reference evidence="12 13" key="1">
    <citation type="journal article" date="2018" name="Sci. Rep.">
        <title>Raphidocelis subcapitata (=Pseudokirchneriella subcapitata) provides an insight into genome evolution and environmental adaptations in the Sphaeropleales.</title>
        <authorList>
            <person name="Suzuki S."/>
            <person name="Yamaguchi H."/>
            <person name="Nakajima N."/>
            <person name="Kawachi M."/>
        </authorList>
    </citation>
    <scope>NUCLEOTIDE SEQUENCE [LARGE SCALE GENOMIC DNA]</scope>
    <source>
        <strain evidence="12 13">NIES-35</strain>
    </source>
</reference>
<dbReference type="InterPro" id="IPR003864">
    <property type="entry name" value="CSC1/OSCA1-like_7TM"/>
</dbReference>
<dbReference type="Pfam" id="PF13967">
    <property type="entry name" value="RSN1_TM"/>
    <property type="match status" value="1"/>
</dbReference>
<evidence type="ECO:0000313" key="12">
    <source>
        <dbReference type="EMBL" id="GBF90938.1"/>
    </source>
</evidence>
<dbReference type="Pfam" id="PF14703">
    <property type="entry name" value="PHM7_cyt"/>
    <property type="match status" value="1"/>
</dbReference>
<feature type="region of interest" description="Disordered" evidence="7">
    <location>
        <begin position="270"/>
        <end position="289"/>
    </location>
</feature>
<feature type="transmembrane region" description="Helical" evidence="8">
    <location>
        <begin position="54"/>
        <end position="75"/>
    </location>
</feature>
<evidence type="ECO:0000256" key="2">
    <source>
        <dbReference type="ARBA" id="ARBA00007779"/>
    </source>
</evidence>
<feature type="compositionally biased region" description="Gly residues" evidence="7">
    <location>
        <begin position="991"/>
        <end position="1004"/>
    </location>
</feature>
<feature type="region of interest" description="Disordered" evidence="7">
    <location>
        <begin position="497"/>
        <end position="567"/>
    </location>
</feature>
<feature type="compositionally biased region" description="Low complexity" evidence="7">
    <location>
        <begin position="1310"/>
        <end position="1326"/>
    </location>
</feature>
<feature type="domain" description="CSC1/OSCA1-like 7TM region" evidence="9">
    <location>
        <begin position="1752"/>
        <end position="1998"/>
    </location>
</feature>
<evidence type="ECO:0000256" key="8">
    <source>
        <dbReference type="SAM" id="Phobius"/>
    </source>
</evidence>
<feature type="region of interest" description="Disordered" evidence="7">
    <location>
        <begin position="1379"/>
        <end position="1521"/>
    </location>
</feature>
<feature type="transmembrane region" description="Helical" evidence="8">
    <location>
        <begin position="1978"/>
        <end position="1999"/>
    </location>
</feature>
<keyword evidence="4 8" id="KW-0812">Transmembrane</keyword>
<organism evidence="12 13">
    <name type="scientific">Raphidocelis subcapitata</name>
    <dbReference type="NCBI Taxonomy" id="307507"/>
    <lineage>
        <taxon>Eukaryota</taxon>
        <taxon>Viridiplantae</taxon>
        <taxon>Chlorophyta</taxon>
        <taxon>core chlorophytes</taxon>
        <taxon>Chlorophyceae</taxon>
        <taxon>CS clade</taxon>
        <taxon>Sphaeropleales</taxon>
        <taxon>Selenastraceae</taxon>
        <taxon>Raphidocelis</taxon>
    </lineage>
</organism>
<feature type="compositionally biased region" description="Low complexity" evidence="7">
    <location>
        <begin position="1141"/>
        <end position="1153"/>
    </location>
</feature>
<feature type="transmembrane region" description="Helical" evidence="8">
    <location>
        <begin position="1705"/>
        <end position="1730"/>
    </location>
</feature>
<dbReference type="GO" id="GO:0005886">
    <property type="term" value="C:plasma membrane"/>
    <property type="evidence" value="ECO:0007669"/>
    <property type="project" value="TreeGrafter"/>
</dbReference>
<dbReference type="InterPro" id="IPR032880">
    <property type="entry name" value="CSC1/OSCA1-like_N"/>
</dbReference>
<feature type="transmembrane region" description="Helical" evidence="8">
    <location>
        <begin position="1777"/>
        <end position="1795"/>
    </location>
</feature>
<name>A0A2V0NTD4_9CHLO</name>
<feature type="transmembrane region" description="Helical" evidence="8">
    <location>
        <begin position="2005"/>
        <end position="2023"/>
    </location>
</feature>
<feature type="transmembrane region" description="Helical" evidence="8">
    <location>
        <begin position="197"/>
        <end position="218"/>
    </location>
</feature>
<evidence type="ECO:0008006" key="14">
    <source>
        <dbReference type="Google" id="ProtNLM"/>
    </source>
</evidence>
<dbReference type="PANTHER" id="PTHR13018">
    <property type="entry name" value="PROBABLE MEMBRANE PROTEIN DUF221-RELATED"/>
    <property type="match status" value="1"/>
</dbReference>
<evidence type="ECO:0000256" key="5">
    <source>
        <dbReference type="ARBA" id="ARBA00022989"/>
    </source>
</evidence>
<feature type="region of interest" description="Disordered" evidence="7">
    <location>
        <begin position="595"/>
        <end position="658"/>
    </location>
</feature>
<feature type="compositionally biased region" description="Gly residues" evidence="7">
    <location>
        <begin position="513"/>
        <end position="522"/>
    </location>
</feature>
<feature type="compositionally biased region" description="Low complexity" evidence="7">
    <location>
        <begin position="1437"/>
        <end position="1461"/>
    </location>
</feature>
<feature type="region of interest" description="Disordered" evidence="7">
    <location>
        <begin position="1234"/>
        <end position="1345"/>
    </location>
</feature>
<evidence type="ECO:0000259" key="11">
    <source>
        <dbReference type="Pfam" id="PF14703"/>
    </source>
</evidence>
<dbReference type="InParanoid" id="A0A2V0NTD4"/>
<feature type="compositionally biased region" description="Gly residues" evidence="7">
    <location>
        <begin position="1509"/>
        <end position="1520"/>
    </location>
</feature>
<keyword evidence="6 8" id="KW-0472">Membrane</keyword>
<comment type="similarity">
    <text evidence="2">Belongs to the CSC1 (TC 1.A.17) family.</text>
</comment>
<dbReference type="OrthoDB" id="1689567at2759"/>
<feature type="transmembrane region" description="Helical" evidence="8">
    <location>
        <begin position="1815"/>
        <end position="1834"/>
    </location>
</feature>
<feature type="region of interest" description="Disordered" evidence="7">
    <location>
        <begin position="1136"/>
        <end position="1217"/>
    </location>
</feature>
<feature type="domain" description="CSC1/OSCA1-like N-terminal transmembrane" evidence="10">
    <location>
        <begin position="54"/>
        <end position="218"/>
    </location>
</feature>
<dbReference type="Pfam" id="PF02714">
    <property type="entry name" value="RSN1_7TM"/>
    <property type="match status" value="1"/>
</dbReference>
<dbReference type="PANTHER" id="PTHR13018:SF5">
    <property type="entry name" value="RE44586P"/>
    <property type="match status" value="1"/>
</dbReference>
<keyword evidence="13" id="KW-1185">Reference proteome</keyword>
<dbReference type="Proteomes" id="UP000247498">
    <property type="component" value="Unassembled WGS sequence"/>
</dbReference>
<keyword evidence="3" id="KW-0813">Transport</keyword>
<accession>A0A2V0NTD4</accession>
<feature type="compositionally biased region" description="Gly residues" evidence="7">
    <location>
        <begin position="1154"/>
        <end position="1168"/>
    </location>
</feature>
<feature type="compositionally biased region" description="Pro residues" evidence="7">
    <location>
        <begin position="1327"/>
        <end position="1336"/>
    </location>
</feature>
<dbReference type="GO" id="GO:0005227">
    <property type="term" value="F:calcium-activated cation channel activity"/>
    <property type="evidence" value="ECO:0007669"/>
    <property type="project" value="InterPro"/>
</dbReference>
<evidence type="ECO:0000256" key="6">
    <source>
        <dbReference type="ARBA" id="ARBA00023136"/>
    </source>
</evidence>